<keyword evidence="5" id="KW-1185">Reference proteome</keyword>
<dbReference type="Proteomes" id="UP001194696">
    <property type="component" value="Unassembled WGS sequence"/>
</dbReference>
<dbReference type="Pfam" id="PF00080">
    <property type="entry name" value="Sod_Cu"/>
    <property type="match status" value="1"/>
</dbReference>
<keyword evidence="2" id="KW-0732">Signal</keyword>
<evidence type="ECO:0000313" key="5">
    <source>
        <dbReference type="Proteomes" id="UP001194696"/>
    </source>
</evidence>
<dbReference type="InterPro" id="IPR036423">
    <property type="entry name" value="SOD-like_Cu/Zn_dom_sf"/>
</dbReference>
<evidence type="ECO:0000259" key="3">
    <source>
        <dbReference type="Pfam" id="PF00080"/>
    </source>
</evidence>
<dbReference type="PANTHER" id="PTHR20910:SF1">
    <property type="entry name" value="SUPEROXIDE DISMUTASE COPPER_ZINC BINDING DOMAIN-CONTAINING PROTEIN"/>
    <property type="match status" value="1"/>
</dbReference>
<proteinExistence type="predicted"/>
<feature type="region of interest" description="Disordered" evidence="1">
    <location>
        <begin position="184"/>
        <end position="206"/>
    </location>
</feature>
<feature type="signal peptide" evidence="2">
    <location>
        <begin position="1"/>
        <end position="18"/>
    </location>
</feature>
<gene>
    <name evidence="4" type="ORF">BGZ96_005359</name>
</gene>
<name>A0ABQ7K480_9FUNG</name>
<evidence type="ECO:0000313" key="4">
    <source>
        <dbReference type="EMBL" id="KAG0291265.1"/>
    </source>
</evidence>
<dbReference type="PANTHER" id="PTHR20910">
    <property type="entry name" value="AGAP001623-PA"/>
    <property type="match status" value="1"/>
</dbReference>
<dbReference type="EMBL" id="JAAAIM010000250">
    <property type="protein sequence ID" value="KAG0291265.1"/>
    <property type="molecule type" value="Genomic_DNA"/>
</dbReference>
<organism evidence="4 5">
    <name type="scientific">Linnemannia gamsii</name>
    <dbReference type="NCBI Taxonomy" id="64522"/>
    <lineage>
        <taxon>Eukaryota</taxon>
        <taxon>Fungi</taxon>
        <taxon>Fungi incertae sedis</taxon>
        <taxon>Mucoromycota</taxon>
        <taxon>Mortierellomycotina</taxon>
        <taxon>Mortierellomycetes</taxon>
        <taxon>Mortierellales</taxon>
        <taxon>Mortierellaceae</taxon>
        <taxon>Linnemannia</taxon>
    </lineage>
</organism>
<dbReference type="InterPro" id="IPR053257">
    <property type="entry name" value="Cu-only_SOD"/>
</dbReference>
<accession>A0ABQ7K480</accession>
<protein>
    <recommendedName>
        <fullName evidence="3">Superoxide dismutase copper/zinc binding domain-containing protein</fullName>
    </recommendedName>
</protein>
<comment type="caution">
    <text evidence="4">The sequence shown here is derived from an EMBL/GenBank/DDBJ whole genome shotgun (WGS) entry which is preliminary data.</text>
</comment>
<dbReference type="InterPro" id="IPR001424">
    <property type="entry name" value="SOD_Cu_Zn_dom"/>
</dbReference>
<feature type="domain" description="Superoxide dismutase copper/zinc binding" evidence="3">
    <location>
        <begin position="64"/>
        <end position="167"/>
    </location>
</feature>
<reference evidence="4 5" key="1">
    <citation type="journal article" date="2020" name="Fungal Divers.">
        <title>Resolving the Mortierellaceae phylogeny through synthesis of multi-gene phylogenetics and phylogenomics.</title>
        <authorList>
            <person name="Vandepol N."/>
            <person name="Liber J."/>
            <person name="Desiro A."/>
            <person name="Na H."/>
            <person name="Kennedy M."/>
            <person name="Barry K."/>
            <person name="Grigoriev I.V."/>
            <person name="Miller A.N."/>
            <person name="O'Donnell K."/>
            <person name="Stajich J.E."/>
            <person name="Bonito G."/>
        </authorList>
    </citation>
    <scope>NUCLEOTIDE SEQUENCE [LARGE SCALE GENOMIC DNA]</scope>
    <source>
        <strain evidence="4 5">AD045</strain>
    </source>
</reference>
<feature type="compositionally biased region" description="Low complexity" evidence="1">
    <location>
        <begin position="184"/>
        <end position="198"/>
    </location>
</feature>
<evidence type="ECO:0000256" key="2">
    <source>
        <dbReference type="SAM" id="SignalP"/>
    </source>
</evidence>
<evidence type="ECO:0000256" key="1">
    <source>
        <dbReference type="SAM" id="MobiDB-lite"/>
    </source>
</evidence>
<feature type="chain" id="PRO_5046770900" description="Superoxide dismutase copper/zinc binding domain-containing protein" evidence="2">
    <location>
        <begin position="19"/>
        <end position="230"/>
    </location>
</feature>
<sequence>MLFKSAAALLTFAGLVAAQGAAPAAELKHGFANVSSLNGDYLAYFTFDKVEGGMNITLTGLKGLTINAAVNKTAGYEYHVHVTPMGPKYGCMATGGHLDPFNVGPAPCNPKNLTSCQTGDLSGKHGNIVPTEDGTFPAIQYIDTQLSFTEPANGPMVGRSVVIHNNGTRIACGDLIVEGYTVPGTNGTNGTNGTTDGTKPAAEGTGKSSAAKLVGSAALTGVVALFMMAL</sequence>
<dbReference type="Gene3D" id="2.60.40.200">
    <property type="entry name" value="Superoxide dismutase, copper/zinc binding domain"/>
    <property type="match status" value="1"/>
</dbReference>
<dbReference type="SUPFAM" id="SSF49329">
    <property type="entry name" value="Cu,Zn superoxide dismutase-like"/>
    <property type="match status" value="1"/>
</dbReference>